<comment type="caution">
    <text evidence="1">The sequence shown here is derived from an EMBL/GenBank/DDBJ whole genome shotgun (WGS) entry which is preliminary data.</text>
</comment>
<accession>A0ACC2WZT4</accession>
<keyword evidence="2" id="KW-1185">Reference proteome</keyword>
<dbReference type="EMBL" id="JASBWS010000003">
    <property type="protein sequence ID" value="KAJ9116655.1"/>
    <property type="molecule type" value="Genomic_DNA"/>
</dbReference>
<gene>
    <name evidence="1" type="ORF">QFC20_000588</name>
</gene>
<reference evidence="1" key="1">
    <citation type="submission" date="2023-04" db="EMBL/GenBank/DDBJ databases">
        <title>Draft Genome sequencing of Naganishia species isolated from polar environments using Oxford Nanopore Technology.</title>
        <authorList>
            <person name="Leo P."/>
            <person name="Venkateswaran K."/>
        </authorList>
    </citation>
    <scope>NUCLEOTIDE SEQUENCE</scope>
    <source>
        <strain evidence="1">MNA-CCFEE 5262</strain>
    </source>
</reference>
<dbReference type="Proteomes" id="UP001230649">
    <property type="component" value="Unassembled WGS sequence"/>
</dbReference>
<evidence type="ECO:0000313" key="2">
    <source>
        <dbReference type="Proteomes" id="UP001230649"/>
    </source>
</evidence>
<organism evidence="1 2">
    <name type="scientific">Naganishia adeliensis</name>
    <dbReference type="NCBI Taxonomy" id="92952"/>
    <lineage>
        <taxon>Eukaryota</taxon>
        <taxon>Fungi</taxon>
        <taxon>Dikarya</taxon>
        <taxon>Basidiomycota</taxon>
        <taxon>Agaricomycotina</taxon>
        <taxon>Tremellomycetes</taxon>
        <taxon>Filobasidiales</taxon>
        <taxon>Filobasidiaceae</taxon>
        <taxon>Naganishia</taxon>
    </lineage>
</organism>
<sequence length="280" mass="30120">MTDIPRPPASKAISGVSARPHLHQSDTASHMESLVAPLLTHGLLAEPENGTQEARTFYDSGYHANASGTRNQHNLEAPRHYDQTSMHRHDDIIESMYNSKQNLHTQADIIIGSEERTISHTTSATLENATTRNTSKRGSASHNEALIGGSVGQVSDDIPSTRQVVSMNQGTSYPPASSSHAPRTRKYHRLHQQPMQDTHFFLKGHLVTGGDNIWPIIGSIILVLGLGGLWLGTTGVWIWRDGLGGGGAGRGGKAAVIIFGYLLGVCFGAMMATAFGDPEI</sequence>
<name>A0ACC2WZT4_9TREE</name>
<proteinExistence type="predicted"/>
<protein>
    <submittedName>
        <fullName evidence="1">Uncharacterized protein</fullName>
    </submittedName>
</protein>
<evidence type="ECO:0000313" key="1">
    <source>
        <dbReference type="EMBL" id="KAJ9116655.1"/>
    </source>
</evidence>